<dbReference type="OrthoDB" id="9844278at2"/>
<proteinExistence type="predicted"/>
<dbReference type="HOGENOM" id="CLU_1364585_0_0_3"/>
<dbReference type="Proteomes" id="UP000017396">
    <property type="component" value="Chromosome"/>
</dbReference>
<sequence length="200" mass="22583">MNLVQPLAVPSRLQTPRMTDILELGQMLGPAIWNLRRFWCPVGPTFSHWWDALHELGHFAVKPDGYIAVWAKHGNPGGVPNMNWIRTEAGVRLLPNHSPLDPTPDEWGVRAWCLQVLTAFDWKNPVNSAEWSEASDREQDRTGLWNPRLTTNPRNPFAPSGYRQLELMGIDVAGGQFRPTVEVMSAGWQLGLTWQLPSAE</sequence>
<gene>
    <name evidence="2" type="ORF">GKIL_0400</name>
</gene>
<dbReference type="AlphaFoldDB" id="U5QCK0"/>
<evidence type="ECO:0000256" key="1">
    <source>
        <dbReference type="SAM" id="MobiDB-lite"/>
    </source>
</evidence>
<keyword evidence="3" id="KW-1185">Reference proteome</keyword>
<dbReference type="KEGG" id="glj:GKIL_0400"/>
<feature type="region of interest" description="Disordered" evidence="1">
    <location>
        <begin position="131"/>
        <end position="150"/>
    </location>
</feature>
<reference evidence="2 3" key="1">
    <citation type="journal article" date="2013" name="PLoS ONE">
        <title>Cultivation and Complete Genome Sequencing of Gloeobacter kilaueensis sp. nov., from a Lava Cave in Kilauea Caldera, Hawai'i.</title>
        <authorList>
            <person name="Saw J.H."/>
            <person name="Schatz M."/>
            <person name="Brown M.V."/>
            <person name="Kunkel D.D."/>
            <person name="Foster J.S."/>
            <person name="Shick H."/>
            <person name="Christensen S."/>
            <person name="Hou S."/>
            <person name="Wan X."/>
            <person name="Donachie S.P."/>
        </authorList>
    </citation>
    <scope>NUCLEOTIDE SEQUENCE [LARGE SCALE GENOMIC DNA]</scope>
    <source>
        <strain evidence="3">JS</strain>
    </source>
</reference>
<dbReference type="RefSeq" id="WP_023171668.1">
    <property type="nucleotide sequence ID" value="NC_022600.1"/>
</dbReference>
<organism evidence="2 3">
    <name type="scientific">Gloeobacter kilaueensis (strain ATCC BAA-2537 / CCAP 1431/1 / ULC 316 / JS1)</name>
    <dbReference type="NCBI Taxonomy" id="1183438"/>
    <lineage>
        <taxon>Bacteria</taxon>
        <taxon>Bacillati</taxon>
        <taxon>Cyanobacteriota</taxon>
        <taxon>Cyanophyceae</taxon>
        <taxon>Gloeobacterales</taxon>
        <taxon>Gloeobacteraceae</taxon>
        <taxon>Gloeobacter</taxon>
    </lineage>
</organism>
<dbReference type="EMBL" id="CP003587">
    <property type="protein sequence ID" value="AGY56647.1"/>
    <property type="molecule type" value="Genomic_DNA"/>
</dbReference>
<accession>U5QCK0</accession>
<evidence type="ECO:0000313" key="3">
    <source>
        <dbReference type="Proteomes" id="UP000017396"/>
    </source>
</evidence>
<evidence type="ECO:0000313" key="2">
    <source>
        <dbReference type="EMBL" id="AGY56647.1"/>
    </source>
</evidence>
<protein>
    <submittedName>
        <fullName evidence="2">Uncharacterized protein</fullName>
    </submittedName>
</protein>
<name>U5QCK0_GLOK1</name>